<dbReference type="Gene3D" id="1.25.40.390">
    <property type="match status" value="1"/>
</dbReference>
<accession>A0ABY4D803</accession>
<dbReference type="Pfam" id="PF07980">
    <property type="entry name" value="SusD_RagB"/>
    <property type="match status" value="1"/>
</dbReference>
<organism evidence="8 9">
    <name type="scientific">Hymenobacter tibetensis</name>
    <dbReference type="NCBI Taxonomy" id="497967"/>
    <lineage>
        <taxon>Bacteria</taxon>
        <taxon>Pseudomonadati</taxon>
        <taxon>Bacteroidota</taxon>
        <taxon>Cytophagia</taxon>
        <taxon>Cytophagales</taxon>
        <taxon>Hymenobacteraceae</taxon>
        <taxon>Hymenobacter</taxon>
    </lineage>
</organism>
<feature type="domain" description="SusD-like N-terminal" evidence="7">
    <location>
        <begin position="22"/>
        <end position="219"/>
    </location>
</feature>
<dbReference type="PROSITE" id="PS51257">
    <property type="entry name" value="PROKAR_LIPOPROTEIN"/>
    <property type="match status" value="1"/>
</dbReference>
<comment type="subcellular location">
    <subcellularLocation>
        <location evidence="1">Cell outer membrane</location>
    </subcellularLocation>
</comment>
<comment type="similarity">
    <text evidence="2">Belongs to the SusD family.</text>
</comment>
<evidence type="ECO:0000256" key="2">
    <source>
        <dbReference type="ARBA" id="ARBA00006275"/>
    </source>
</evidence>
<evidence type="ECO:0000256" key="5">
    <source>
        <dbReference type="ARBA" id="ARBA00023237"/>
    </source>
</evidence>
<evidence type="ECO:0000256" key="4">
    <source>
        <dbReference type="ARBA" id="ARBA00023136"/>
    </source>
</evidence>
<evidence type="ECO:0000259" key="7">
    <source>
        <dbReference type="Pfam" id="PF14322"/>
    </source>
</evidence>
<name>A0ABY4D803_9BACT</name>
<gene>
    <name evidence="8" type="ORF">MTX78_23545</name>
</gene>
<keyword evidence="3" id="KW-0732">Signal</keyword>
<evidence type="ECO:0000313" key="9">
    <source>
        <dbReference type="Proteomes" id="UP000831113"/>
    </source>
</evidence>
<sequence>MRRLTKLSIVLPFLALASCQKDFLDEEPLDFLSSENAFVTYADFNASVNNLYRLVRTEFYTQDENFPMDYIYGTDIVFDGQASLRRFTNYPGTMSPSFAVPADHWTDLYKIIAETNTILSRLSASKMTDSEKAVIEGRARFFRAFSYRTLAYLYGGVPLVLEEVTAPRYDYTRASKEEVLGQAIADLTVAVATLPGIAQVRDGEISKPAAQHLLAEVYLAAGDYAAAATAATAVIGDASVGLMRTRFGRRSTVTPGDVYWDLFQRGNQNRTAGNREGLWVVQFETDVPGGASTSLAIAGNALYERHHGPFLSEFRIGSSAPFLWPAGDYTGGRGIGWAVSTKHFSNTIWASDFTTDMRNANHNFVRVYTYNNPAVTSLFNRTVSTEAPPTGITVPSRRFYAYQSKVTTPADHPTNLYANPATLQLKATAGGTYTDQYMFRLAETYLIRAEAHFGRGDRVAAAADLNVVRSRAGASPVTPANVTLDYILDERMRELGIEEKRRLTLMRLGKVVDRVRRYNPYYSDIQDHHNLFPIPAAEIERNRAAVLEQNPGY</sequence>
<keyword evidence="8" id="KW-0614">Plasmid</keyword>
<keyword evidence="5" id="KW-0998">Cell outer membrane</keyword>
<dbReference type="InterPro" id="IPR011990">
    <property type="entry name" value="TPR-like_helical_dom_sf"/>
</dbReference>
<protein>
    <submittedName>
        <fullName evidence="8">RagB/SusD family nutrient uptake outer membrane protein</fullName>
    </submittedName>
</protein>
<evidence type="ECO:0000256" key="3">
    <source>
        <dbReference type="ARBA" id="ARBA00022729"/>
    </source>
</evidence>
<keyword evidence="4" id="KW-0472">Membrane</keyword>
<dbReference type="EMBL" id="CP094670">
    <property type="protein sequence ID" value="UOG77324.1"/>
    <property type="molecule type" value="Genomic_DNA"/>
</dbReference>
<dbReference type="RefSeq" id="WP_243803052.1">
    <property type="nucleotide sequence ID" value="NZ_CP094670.1"/>
</dbReference>
<dbReference type="Proteomes" id="UP000831113">
    <property type="component" value="Plasmid unnamed1"/>
</dbReference>
<dbReference type="InterPro" id="IPR033985">
    <property type="entry name" value="SusD-like_N"/>
</dbReference>
<keyword evidence="9" id="KW-1185">Reference proteome</keyword>
<proteinExistence type="inferred from homology"/>
<evidence type="ECO:0000256" key="1">
    <source>
        <dbReference type="ARBA" id="ARBA00004442"/>
    </source>
</evidence>
<dbReference type="Pfam" id="PF14322">
    <property type="entry name" value="SusD-like_3"/>
    <property type="match status" value="1"/>
</dbReference>
<evidence type="ECO:0000259" key="6">
    <source>
        <dbReference type="Pfam" id="PF07980"/>
    </source>
</evidence>
<reference evidence="8 9" key="1">
    <citation type="submission" date="2022-03" db="EMBL/GenBank/DDBJ databases">
        <title>Hymenobactersp. isolated from the air.</title>
        <authorList>
            <person name="Won M."/>
            <person name="Kwon S.-W."/>
        </authorList>
    </citation>
    <scope>NUCLEOTIDE SEQUENCE [LARGE SCALE GENOMIC DNA]</scope>
    <source>
        <strain evidence="8 9">KACC 21982</strain>
        <plasmid evidence="8 9">unnamed1</plasmid>
    </source>
</reference>
<dbReference type="SUPFAM" id="SSF48452">
    <property type="entry name" value="TPR-like"/>
    <property type="match status" value="1"/>
</dbReference>
<geneLocation type="plasmid" evidence="8 9">
    <name>unnamed1</name>
</geneLocation>
<dbReference type="InterPro" id="IPR012944">
    <property type="entry name" value="SusD_RagB_dom"/>
</dbReference>
<evidence type="ECO:0000313" key="8">
    <source>
        <dbReference type="EMBL" id="UOG77324.1"/>
    </source>
</evidence>
<feature type="domain" description="RagB/SusD" evidence="6">
    <location>
        <begin position="428"/>
        <end position="553"/>
    </location>
</feature>